<evidence type="ECO:0000256" key="7">
    <source>
        <dbReference type="ARBA" id="ARBA00022989"/>
    </source>
</evidence>
<dbReference type="PANTHER" id="PTHR34128:SF2">
    <property type="entry name" value="CYTOCHROME C-TYPE BIOGENESIS PROTEIN CCME HOMOLOG, MITOCHONDRIAL"/>
    <property type="match status" value="1"/>
</dbReference>
<evidence type="ECO:0000256" key="12">
    <source>
        <dbReference type="SAM" id="Phobius"/>
    </source>
</evidence>
<feature type="transmembrane region" description="Helical" evidence="12">
    <location>
        <begin position="12"/>
        <end position="30"/>
    </location>
</feature>
<evidence type="ECO:0000256" key="4">
    <source>
        <dbReference type="ARBA" id="ARBA00022723"/>
    </source>
</evidence>
<dbReference type="Gene3D" id="2.40.50.140">
    <property type="entry name" value="Nucleic acid-binding proteins"/>
    <property type="match status" value="1"/>
</dbReference>
<proteinExistence type="inferred from homology"/>
<evidence type="ECO:0000313" key="14">
    <source>
        <dbReference type="Proteomes" id="UP000253032"/>
    </source>
</evidence>
<dbReference type="InterPro" id="IPR012340">
    <property type="entry name" value="NA-bd_OB-fold"/>
</dbReference>
<keyword evidence="9 10" id="KW-0472">Membrane</keyword>
<keyword evidence="5 10" id="KW-0201">Cytochrome c-type biogenesis</keyword>
<evidence type="ECO:0000256" key="10">
    <source>
        <dbReference type="HAMAP-Rule" id="MF_01959"/>
    </source>
</evidence>
<protein>
    <recommendedName>
        <fullName evidence="10">Cytochrome c-type biogenesis protein CcmE</fullName>
    </recommendedName>
    <alternativeName>
        <fullName evidence="10">Cytochrome c maturation protein E</fullName>
    </alternativeName>
    <alternativeName>
        <fullName evidence="10">Heme chaperone CcmE</fullName>
    </alternativeName>
</protein>
<dbReference type="GO" id="GO:0017004">
    <property type="term" value="P:cytochrome complex assembly"/>
    <property type="evidence" value="ECO:0007669"/>
    <property type="project" value="UniProtKB-KW"/>
</dbReference>
<dbReference type="Pfam" id="PF03100">
    <property type="entry name" value="CcmE"/>
    <property type="match status" value="1"/>
</dbReference>
<evidence type="ECO:0000256" key="8">
    <source>
        <dbReference type="ARBA" id="ARBA00023004"/>
    </source>
</evidence>
<reference evidence="13 14" key="1">
    <citation type="journal article" date="2018" name="Microbiome">
        <title>Fine metagenomic profile of the Mediterranean stratified and mixed water columns revealed by assembly and recruitment.</title>
        <authorList>
            <person name="Haro-Moreno J.M."/>
            <person name="Lopez-Perez M."/>
            <person name="De La Torre J.R."/>
            <person name="Picazo A."/>
            <person name="Camacho A."/>
            <person name="Rodriguez-Valera F."/>
        </authorList>
    </citation>
    <scope>NUCLEOTIDE SEQUENCE [LARGE SCALE GENOMIC DNA]</scope>
    <source>
        <strain evidence="13">MED-G84</strain>
    </source>
</reference>
<dbReference type="PANTHER" id="PTHR34128">
    <property type="entry name" value="CYTOCHROME C-TYPE BIOGENESIS PROTEIN CCME HOMOLOG, MITOCHONDRIAL"/>
    <property type="match status" value="1"/>
</dbReference>
<keyword evidence="2 10" id="KW-0349">Heme</keyword>
<dbReference type="NCBIfam" id="NF009727">
    <property type="entry name" value="PRK13254.1-1"/>
    <property type="match status" value="1"/>
</dbReference>
<evidence type="ECO:0000256" key="11">
    <source>
        <dbReference type="PIRSR" id="PIRSR604329-50"/>
    </source>
</evidence>
<feature type="binding site" description="axial binding residue" evidence="10 11">
    <location>
        <position position="125"/>
    </location>
    <ligand>
        <name>heme</name>
        <dbReference type="ChEBI" id="CHEBI:30413"/>
    </ligand>
    <ligandPart>
        <name>Fe</name>
        <dbReference type="ChEBI" id="CHEBI:18248"/>
    </ligandPart>
</feature>
<feature type="binding site" description="covalent" evidence="10 11">
    <location>
        <position position="121"/>
    </location>
    <ligand>
        <name>heme</name>
        <dbReference type="ChEBI" id="CHEBI:30413"/>
    </ligand>
</feature>
<dbReference type="SUPFAM" id="SSF82093">
    <property type="entry name" value="Heme chaperone CcmE"/>
    <property type="match status" value="1"/>
</dbReference>
<accession>A0A368BKQ5</accession>
<comment type="similarity">
    <text evidence="10">Belongs to the CcmE/CycJ family.</text>
</comment>
<feature type="topological domain" description="Extracellular" evidence="10">
    <location>
        <begin position="30"/>
        <end position="137"/>
    </location>
</feature>
<keyword evidence="6 10" id="KW-0735">Signal-anchor</keyword>
<dbReference type="AlphaFoldDB" id="A0A368BKQ5"/>
<comment type="function">
    <text evidence="10">Heme chaperone required for the biogenesis of c-type cytochromes. Transiently binds heme delivered by CcmC and transfers the heme to apo-cytochromes in a process facilitated by CcmF and CcmH.</text>
</comment>
<dbReference type="EMBL" id="QOPC01000022">
    <property type="protein sequence ID" value="RCL37474.1"/>
    <property type="molecule type" value="Genomic_DNA"/>
</dbReference>
<evidence type="ECO:0000256" key="3">
    <source>
        <dbReference type="ARBA" id="ARBA00022692"/>
    </source>
</evidence>
<keyword evidence="4 10" id="KW-0479">Metal-binding</keyword>
<dbReference type="InterPro" id="IPR036127">
    <property type="entry name" value="CcmE-like_sf"/>
</dbReference>
<dbReference type="Proteomes" id="UP000253032">
    <property type="component" value="Unassembled WGS sequence"/>
</dbReference>
<comment type="caution">
    <text evidence="13">The sequence shown here is derived from an EMBL/GenBank/DDBJ whole genome shotgun (WGS) entry which is preliminary data.</text>
</comment>
<organism evidence="13 14">
    <name type="scientific">SAR86 cluster bacterium</name>
    <dbReference type="NCBI Taxonomy" id="2030880"/>
    <lineage>
        <taxon>Bacteria</taxon>
        <taxon>Pseudomonadati</taxon>
        <taxon>Pseudomonadota</taxon>
        <taxon>Gammaproteobacteria</taxon>
        <taxon>SAR86 cluster</taxon>
    </lineage>
</organism>
<gene>
    <name evidence="10" type="primary">ccmE</name>
    <name evidence="10" type="synonym">cycJ</name>
    <name evidence="13" type="ORF">DBW98_03835</name>
</gene>
<evidence type="ECO:0000256" key="5">
    <source>
        <dbReference type="ARBA" id="ARBA00022748"/>
    </source>
</evidence>
<keyword evidence="8 10" id="KW-0408">Iron</keyword>
<evidence type="ECO:0000256" key="6">
    <source>
        <dbReference type="ARBA" id="ARBA00022968"/>
    </source>
</evidence>
<comment type="subcellular location">
    <subcellularLocation>
        <location evidence="10">Cell membrane</location>
        <topology evidence="10">Single-pass type II membrane protein</topology>
    </subcellularLocation>
    <subcellularLocation>
        <location evidence="1">Membrane</location>
    </subcellularLocation>
</comment>
<dbReference type="GO" id="GO:0020037">
    <property type="term" value="F:heme binding"/>
    <property type="evidence" value="ECO:0007669"/>
    <property type="project" value="InterPro"/>
</dbReference>
<sequence length="137" mass="15659">MLQVRKNRLWKIFTIFLVSSGGVFLILFSLNSTLDLFYTPSEMLEADIKPEYRIKLGGMVKNGSIKRKGTATNFLVTDFVKEVPVTFNGVTPDLFKEDSGVVMLGYYLDGIFKAEEIFAKHDENYMPPELSFEEEKI</sequence>
<dbReference type="HAMAP" id="MF_01959">
    <property type="entry name" value="CcmE"/>
    <property type="match status" value="1"/>
</dbReference>
<dbReference type="InterPro" id="IPR004329">
    <property type="entry name" value="CcmE"/>
</dbReference>
<evidence type="ECO:0000256" key="1">
    <source>
        <dbReference type="ARBA" id="ARBA00004370"/>
    </source>
</evidence>
<feature type="topological domain" description="Cytoplasmic" evidence="10">
    <location>
        <begin position="1"/>
        <end position="8"/>
    </location>
</feature>
<name>A0A368BKQ5_9GAMM</name>
<keyword evidence="10" id="KW-1003">Cell membrane</keyword>
<keyword evidence="7 10" id="KW-1133">Transmembrane helix</keyword>
<dbReference type="GO" id="GO:0005886">
    <property type="term" value="C:plasma membrane"/>
    <property type="evidence" value="ECO:0007669"/>
    <property type="project" value="UniProtKB-SubCell"/>
</dbReference>
<evidence type="ECO:0000256" key="2">
    <source>
        <dbReference type="ARBA" id="ARBA00022617"/>
    </source>
</evidence>
<dbReference type="GO" id="GO:0017003">
    <property type="term" value="P:protein-heme linkage"/>
    <property type="evidence" value="ECO:0007669"/>
    <property type="project" value="UniProtKB-UniRule"/>
</dbReference>
<evidence type="ECO:0000313" key="13">
    <source>
        <dbReference type="EMBL" id="RCL37474.1"/>
    </source>
</evidence>
<dbReference type="GO" id="GO:0046872">
    <property type="term" value="F:metal ion binding"/>
    <property type="evidence" value="ECO:0007669"/>
    <property type="project" value="UniProtKB-KW"/>
</dbReference>
<keyword evidence="3 10" id="KW-0812">Transmembrane</keyword>
<evidence type="ECO:0000256" key="9">
    <source>
        <dbReference type="ARBA" id="ARBA00023136"/>
    </source>
</evidence>